<organism evidence="8 9">
    <name type="scientific">Elliptochloris bilobata</name>
    <dbReference type="NCBI Taxonomy" id="381761"/>
    <lineage>
        <taxon>Eukaryota</taxon>
        <taxon>Viridiplantae</taxon>
        <taxon>Chlorophyta</taxon>
        <taxon>core chlorophytes</taxon>
        <taxon>Trebouxiophyceae</taxon>
        <taxon>Trebouxiophyceae incertae sedis</taxon>
        <taxon>Elliptochloris clade</taxon>
        <taxon>Elliptochloris</taxon>
    </lineage>
</organism>
<dbReference type="AlphaFoldDB" id="A0AAW1QXN6"/>
<evidence type="ECO:0000256" key="4">
    <source>
        <dbReference type="ARBA" id="ARBA00023163"/>
    </source>
</evidence>
<evidence type="ECO:0000313" key="8">
    <source>
        <dbReference type="EMBL" id="KAK9826207.1"/>
    </source>
</evidence>
<protein>
    <recommendedName>
        <fullName evidence="10">Histone chaperone</fullName>
    </recommendedName>
</protein>
<feature type="compositionally biased region" description="Low complexity" evidence="7">
    <location>
        <begin position="164"/>
        <end position="181"/>
    </location>
</feature>
<dbReference type="Gene3D" id="2.60.40.1490">
    <property type="entry name" value="Histone chaperone ASF1-like"/>
    <property type="match status" value="1"/>
</dbReference>
<name>A0AAW1QXN6_9CHLO</name>
<dbReference type="GO" id="GO:0031567">
    <property type="term" value="P:mitotic cell size control checkpoint signaling"/>
    <property type="evidence" value="ECO:0007669"/>
    <property type="project" value="UniProtKB-ARBA"/>
</dbReference>
<keyword evidence="9" id="KW-1185">Reference proteome</keyword>
<accession>A0AAW1QXN6</accession>
<dbReference type="GO" id="GO:0000785">
    <property type="term" value="C:chromatin"/>
    <property type="evidence" value="ECO:0007669"/>
    <property type="project" value="TreeGrafter"/>
</dbReference>
<dbReference type="GO" id="GO:0010091">
    <property type="term" value="P:trichome branching"/>
    <property type="evidence" value="ECO:0007669"/>
    <property type="project" value="UniProtKB-ARBA"/>
</dbReference>
<dbReference type="Proteomes" id="UP001445335">
    <property type="component" value="Unassembled WGS sequence"/>
</dbReference>
<gene>
    <name evidence="8" type="ORF">WJX81_008381</name>
</gene>
<keyword evidence="3" id="KW-0805">Transcription regulation</keyword>
<comment type="similarity">
    <text evidence="2">Belongs to the ASF1 family.</text>
</comment>
<dbReference type="GO" id="GO:0042393">
    <property type="term" value="F:histone binding"/>
    <property type="evidence" value="ECO:0007669"/>
    <property type="project" value="TreeGrafter"/>
</dbReference>
<reference evidence="8 9" key="1">
    <citation type="journal article" date="2024" name="Nat. Commun.">
        <title>Phylogenomics reveals the evolutionary origins of lichenization in chlorophyte algae.</title>
        <authorList>
            <person name="Puginier C."/>
            <person name="Libourel C."/>
            <person name="Otte J."/>
            <person name="Skaloud P."/>
            <person name="Haon M."/>
            <person name="Grisel S."/>
            <person name="Petersen M."/>
            <person name="Berrin J.G."/>
            <person name="Delaux P.M."/>
            <person name="Dal Grande F."/>
            <person name="Keller J."/>
        </authorList>
    </citation>
    <scope>NUCLEOTIDE SEQUENCE [LARGE SCALE GENOMIC DNA]</scope>
    <source>
        <strain evidence="8 9">SAG 245.80</strain>
    </source>
</reference>
<evidence type="ECO:0000256" key="1">
    <source>
        <dbReference type="ARBA" id="ARBA00004123"/>
    </source>
</evidence>
<evidence type="ECO:0000256" key="7">
    <source>
        <dbReference type="SAM" id="MobiDB-lite"/>
    </source>
</evidence>
<dbReference type="PANTHER" id="PTHR12040:SF0">
    <property type="entry name" value="HISTONE CHAPERONE ASF1"/>
    <property type="match status" value="1"/>
</dbReference>
<keyword evidence="4" id="KW-0804">Transcription</keyword>
<dbReference type="FunFam" id="2.60.40.1490:FF:000001">
    <property type="entry name" value="Histone chaperone ASF1"/>
    <property type="match status" value="1"/>
</dbReference>
<dbReference type="SUPFAM" id="SSF101546">
    <property type="entry name" value="ASF1-like"/>
    <property type="match status" value="1"/>
</dbReference>
<comment type="subcellular location">
    <subcellularLocation>
        <location evidence="1">Nucleus</location>
    </subcellularLocation>
</comment>
<dbReference type="InterPro" id="IPR036747">
    <property type="entry name" value="ASF1-like_sf"/>
</dbReference>
<evidence type="ECO:0000256" key="5">
    <source>
        <dbReference type="ARBA" id="ARBA00023186"/>
    </source>
</evidence>
<evidence type="ECO:0000256" key="2">
    <source>
        <dbReference type="ARBA" id="ARBA00006051"/>
    </source>
</evidence>
<sequence length="218" mass="24044">MVAQMSAVNITAVDVLDNPTLFTNPMQFEIQYECLHELQHDLEWKLIYVGSAESEKYDQVLDSVLVGPVYPGQYRFVFQADPPDASLLPQDDIVGVTVLLLTCSYQGREFIRVGYYVNNEYVDPQLREAPPERPRIDQLIRSILADKPRVTRFPVEFDAGEAAPTAETAQAPPEGPAGAPTMQPPSYEAMQHAAPAGNGFFGLGGEALADHEAMEMEA</sequence>
<keyword evidence="6" id="KW-0539">Nucleus</keyword>
<dbReference type="Pfam" id="PF04729">
    <property type="entry name" value="ASF1_hist_chap"/>
    <property type="match status" value="1"/>
</dbReference>
<comment type="caution">
    <text evidence="8">The sequence shown here is derived from an EMBL/GenBank/DDBJ whole genome shotgun (WGS) entry which is preliminary data.</text>
</comment>
<dbReference type="GO" id="GO:0006335">
    <property type="term" value="P:DNA replication-dependent chromatin assembly"/>
    <property type="evidence" value="ECO:0007669"/>
    <property type="project" value="TreeGrafter"/>
</dbReference>
<feature type="region of interest" description="Disordered" evidence="7">
    <location>
        <begin position="164"/>
        <end position="185"/>
    </location>
</feature>
<evidence type="ECO:0008006" key="10">
    <source>
        <dbReference type="Google" id="ProtNLM"/>
    </source>
</evidence>
<keyword evidence="5" id="KW-0143">Chaperone</keyword>
<dbReference type="InterPro" id="IPR006818">
    <property type="entry name" value="ASF1-like"/>
</dbReference>
<proteinExistence type="inferred from homology"/>
<dbReference type="EMBL" id="JALJOU010000067">
    <property type="protein sequence ID" value="KAK9826207.1"/>
    <property type="molecule type" value="Genomic_DNA"/>
</dbReference>
<evidence type="ECO:0000256" key="3">
    <source>
        <dbReference type="ARBA" id="ARBA00023015"/>
    </source>
</evidence>
<dbReference type="PANTHER" id="PTHR12040">
    <property type="entry name" value="ANTI-SILENCING PROTEIN 1"/>
    <property type="match status" value="1"/>
</dbReference>
<dbReference type="GO" id="GO:0005634">
    <property type="term" value="C:nucleus"/>
    <property type="evidence" value="ECO:0007669"/>
    <property type="project" value="UniProtKB-SubCell"/>
</dbReference>
<evidence type="ECO:0000313" key="9">
    <source>
        <dbReference type="Proteomes" id="UP001445335"/>
    </source>
</evidence>
<evidence type="ECO:0000256" key="6">
    <source>
        <dbReference type="ARBA" id="ARBA00023242"/>
    </source>
</evidence>